<feature type="compositionally biased region" description="Basic and acidic residues" evidence="9">
    <location>
        <begin position="32"/>
        <end position="42"/>
    </location>
</feature>
<feature type="compositionally biased region" description="Low complexity" evidence="9">
    <location>
        <begin position="162"/>
        <end position="181"/>
    </location>
</feature>
<keyword evidence="2" id="KW-0479">Metal-binding</keyword>
<dbReference type="Pfam" id="PF08550">
    <property type="entry name" value="GATA_AreA"/>
    <property type="match status" value="1"/>
</dbReference>
<dbReference type="PANTHER" id="PTHR10071">
    <property type="entry name" value="TRANSCRIPTION FACTOR GATA FAMILY MEMBER"/>
    <property type="match status" value="1"/>
</dbReference>
<evidence type="ECO:0000256" key="7">
    <source>
        <dbReference type="ARBA" id="ARBA00023242"/>
    </source>
</evidence>
<evidence type="ECO:0000256" key="8">
    <source>
        <dbReference type="PROSITE-ProRule" id="PRU00094"/>
    </source>
</evidence>
<dbReference type="GO" id="GO:0000122">
    <property type="term" value="P:negative regulation of transcription by RNA polymerase II"/>
    <property type="evidence" value="ECO:0007669"/>
    <property type="project" value="TreeGrafter"/>
</dbReference>
<reference evidence="11 12" key="1">
    <citation type="submission" date="2020-12" db="EMBL/GenBank/DDBJ databases">
        <title>Metabolic potential, ecology and presence of endohyphal bacteria is reflected in genomic diversity of Mucoromycotina.</title>
        <authorList>
            <person name="Muszewska A."/>
            <person name="Okrasinska A."/>
            <person name="Steczkiewicz K."/>
            <person name="Drgas O."/>
            <person name="Orlowska M."/>
            <person name="Perlinska-Lenart U."/>
            <person name="Aleksandrzak-Piekarczyk T."/>
            <person name="Szatraj K."/>
            <person name="Zielenkiewicz U."/>
            <person name="Pilsyk S."/>
            <person name="Malc E."/>
            <person name="Mieczkowski P."/>
            <person name="Kruszewska J.S."/>
            <person name="Biernat P."/>
            <person name="Pawlowska J."/>
        </authorList>
    </citation>
    <scope>NUCLEOTIDE SEQUENCE [LARGE SCALE GENOMIC DNA]</scope>
    <source>
        <strain evidence="11 12">CBS 142.35</strain>
    </source>
</reference>
<keyword evidence="5" id="KW-0805">Transcription regulation</keyword>
<dbReference type="AlphaFoldDB" id="A0A8H7SD88"/>
<dbReference type="FunFam" id="3.30.50.10:FF:000007">
    <property type="entry name" value="Nitrogen regulatory AreA, N-terminal"/>
    <property type="match status" value="1"/>
</dbReference>
<dbReference type="GO" id="GO:0008270">
    <property type="term" value="F:zinc ion binding"/>
    <property type="evidence" value="ECO:0007669"/>
    <property type="project" value="UniProtKB-KW"/>
</dbReference>
<evidence type="ECO:0000313" key="12">
    <source>
        <dbReference type="Proteomes" id="UP000646827"/>
    </source>
</evidence>
<dbReference type="EMBL" id="JAEPRB010000020">
    <property type="protein sequence ID" value="KAG2226126.1"/>
    <property type="molecule type" value="Genomic_DNA"/>
</dbReference>
<feature type="region of interest" description="Disordered" evidence="9">
    <location>
        <begin position="157"/>
        <end position="189"/>
    </location>
</feature>
<evidence type="ECO:0000256" key="2">
    <source>
        <dbReference type="ARBA" id="ARBA00022723"/>
    </source>
</evidence>
<dbReference type="OrthoDB" id="515401at2759"/>
<feature type="compositionally biased region" description="Low complexity" evidence="9">
    <location>
        <begin position="345"/>
        <end position="359"/>
    </location>
</feature>
<evidence type="ECO:0000256" key="5">
    <source>
        <dbReference type="ARBA" id="ARBA00023015"/>
    </source>
</evidence>
<keyword evidence="6" id="KW-0804">Transcription</keyword>
<keyword evidence="7" id="KW-0539">Nucleus</keyword>
<dbReference type="PANTHER" id="PTHR10071:SF281">
    <property type="entry name" value="BOX A-BINDING FACTOR-RELATED"/>
    <property type="match status" value="1"/>
</dbReference>
<feature type="region of interest" description="Disordered" evidence="9">
    <location>
        <begin position="345"/>
        <end position="375"/>
    </location>
</feature>
<dbReference type="GO" id="GO:0045944">
    <property type="term" value="P:positive regulation of transcription by RNA polymerase II"/>
    <property type="evidence" value="ECO:0007669"/>
    <property type="project" value="TreeGrafter"/>
</dbReference>
<name>A0A8H7SD88_9FUNG</name>
<dbReference type="GO" id="GO:0000981">
    <property type="term" value="F:DNA-binding transcription factor activity, RNA polymerase II-specific"/>
    <property type="evidence" value="ECO:0007669"/>
    <property type="project" value="TreeGrafter"/>
</dbReference>
<dbReference type="Proteomes" id="UP000646827">
    <property type="component" value="Unassembled WGS sequence"/>
</dbReference>
<keyword evidence="12" id="KW-1185">Reference proteome</keyword>
<dbReference type="SUPFAM" id="SSF57716">
    <property type="entry name" value="Glucocorticoid receptor-like (DNA-binding domain)"/>
    <property type="match status" value="1"/>
</dbReference>
<dbReference type="InterPro" id="IPR039355">
    <property type="entry name" value="Transcription_factor_GATA"/>
</dbReference>
<dbReference type="InterPro" id="IPR013088">
    <property type="entry name" value="Znf_NHR/GATA"/>
</dbReference>
<dbReference type="InterPro" id="IPR013860">
    <property type="entry name" value="AreA_GATA"/>
</dbReference>
<feature type="compositionally biased region" description="Polar residues" evidence="9">
    <location>
        <begin position="243"/>
        <end position="261"/>
    </location>
</feature>
<dbReference type="GO" id="GO:0005634">
    <property type="term" value="C:nucleus"/>
    <property type="evidence" value="ECO:0007669"/>
    <property type="project" value="UniProtKB-SubCell"/>
</dbReference>
<evidence type="ECO:0000256" key="1">
    <source>
        <dbReference type="ARBA" id="ARBA00004123"/>
    </source>
</evidence>
<proteinExistence type="predicted"/>
<feature type="region of interest" description="Disordered" evidence="9">
    <location>
        <begin position="1"/>
        <end position="46"/>
    </location>
</feature>
<evidence type="ECO:0000256" key="6">
    <source>
        <dbReference type="ARBA" id="ARBA00023163"/>
    </source>
</evidence>
<dbReference type="CDD" id="cd00202">
    <property type="entry name" value="ZnF_GATA"/>
    <property type="match status" value="1"/>
</dbReference>
<dbReference type="PROSITE" id="PS00344">
    <property type="entry name" value="GATA_ZN_FINGER_1"/>
    <property type="match status" value="1"/>
</dbReference>
<evidence type="ECO:0000256" key="4">
    <source>
        <dbReference type="ARBA" id="ARBA00022833"/>
    </source>
</evidence>
<dbReference type="Gene3D" id="3.30.50.10">
    <property type="entry name" value="Erythroid Transcription Factor GATA-1, subunit A"/>
    <property type="match status" value="1"/>
</dbReference>
<gene>
    <name evidence="11" type="ORF">INT45_011743</name>
</gene>
<comment type="subcellular location">
    <subcellularLocation>
        <location evidence="1">Nucleus</location>
    </subcellularLocation>
</comment>
<keyword evidence="3 8" id="KW-0863">Zinc-finger</keyword>
<dbReference type="InterPro" id="IPR000679">
    <property type="entry name" value="Znf_GATA"/>
</dbReference>
<keyword evidence="4" id="KW-0862">Zinc</keyword>
<protein>
    <recommendedName>
        <fullName evidence="10">GATA-type domain-containing protein</fullName>
    </recommendedName>
</protein>
<feature type="region of interest" description="Disordered" evidence="9">
    <location>
        <begin position="81"/>
        <end position="102"/>
    </location>
</feature>
<dbReference type="Pfam" id="PF00320">
    <property type="entry name" value="GATA"/>
    <property type="match status" value="1"/>
</dbReference>
<dbReference type="PROSITE" id="PS50114">
    <property type="entry name" value="GATA_ZN_FINGER_2"/>
    <property type="match status" value="1"/>
</dbReference>
<accession>A0A8H7SD88</accession>
<dbReference type="SMART" id="SM00401">
    <property type="entry name" value="ZnF_GATA"/>
    <property type="match status" value="1"/>
</dbReference>
<sequence>MSNKSRRQSARPSTTDTAAAILSDSLFPTPPQKEHEKKKEDPLGSQVWRLYTKAKDTLPNGSRLENLTWRMMAMNLRKKQLEEQKQLEQEQQQQKEVQRLKVEQEDEVMEPIELNQPFPVKSKTSMYAHEPKATSSITIPSDPSAESLKHSFDSLHVTQPYSAPSPTSSIISSPTASISSPPKREDPKELTKCANCETTTTPLWRRDTEGQPLCNACGLFLKLHGVVRPLSLKTNVIKKRNRSGSLQLNQTPNRNGSSTTAIAPLDNDNKKRQRIDSRPAVVIAADEEEMFATPGDGFKNVLLAKKQQQQQRQQQMLNNIMFGLTPDQWRQLILLQQAGTTTAITTAEESTSSGTTTTTPVVHHNNEASLSASWS</sequence>
<evidence type="ECO:0000313" key="11">
    <source>
        <dbReference type="EMBL" id="KAG2226126.1"/>
    </source>
</evidence>
<evidence type="ECO:0000256" key="9">
    <source>
        <dbReference type="SAM" id="MobiDB-lite"/>
    </source>
</evidence>
<feature type="region of interest" description="Disordered" evidence="9">
    <location>
        <begin position="241"/>
        <end position="264"/>
    </location>
</feature>
<dbReference type="PRINTS" id="PR00619">
    <property type="entry name" value="GATAZNFINGER"/>
</dbReference>
<comment type="caution">
    <text evidence="11">The sequence shown here is derived from an EMBL/GenBank/DDBJ whole genome shotgun (WGS) entry which is preliminary data.</text>
</comment>
<evidence type="ECO:0000259" key="10">
    <source>
        <dbReference type="PROSITE" id="PS50114"/>
    </source>
</evidence>
<feature type="domain" description="GATA-type" evidence="10">
    <location>
        <begin position="187"/>
        <end position="240"/>
    </location>
</feature>
<evidence type="ECO:0000256" key="3">
    <source>
        <dbReference type="ARBA" id="ARBA00022771"/>
    </source>
</evidence>
<dbReference type="GO" id="GO:0000978">
    <property type="term" value="F:RNA polymerase II cis-regulatory region sequence-specific DNA binding"/>
    <property type="evidence" value="ECO:0007669"/>
    <property type="project" value="TreeGrafter"/>
</dbReference>
<organism evidence="11 12">
    <name type="scientific">Circinella minor</name>
    <dbReference type="NCBI Taxonomy" id="1195481"/>
    <lineage>
        <taxon>Eukaryota</taxon>
        <taxon>Fungi</taxon>
        <taxon>Fungi incertae sedis</taxon>
        <taxon>Mucoromycota</taxon>
        <taxon>Mucoromycotina</taxon>
        <taxon>Mucoromycetes</taxon>
        <taxon>Mucorales</taxon>
        <taxon>Lichtheimiaceae</taxon>
        <taxon>Circinella</taxon>
    </lineage>
</organism>